<protein>
    <submittedName>
        <fullName evidence="2">Uncharacterized protein</fullName>
    </submittedName>
</protein>
<reference evidence="2 3" key="1">
    <citation type="submission" date="2016-08" db="EMBL/GenBank/DDBJ databases">
        <title>A Parts List for Fungal Cellulosomes Revealed by Comparative Genomics.</title>
        <authorList>
            <consortium name="DOE Joint Genome Institute"/>
            <person name="Haitjema C.H."/>
            <person name="Gilmore S.P."/>
            <person name="Henske J.K."/>
            <person name="Solomon K.V."/>
            <person name="De Groot R."/>
            <person name="Kuo A."/>
            <person name="Mondo S.J."/>
            <person name="Salamov A.A."/>
            <person name="Labutti K."/>
            <person name="Zhao Z."/>
            <person name="Chiniquy J."/>
            <person name="Barry K."/>
            <person name="Brewer H.M."/>
            <person name="Purvine S.O."/>
            <person name="Wright A.T."/>
            <person name="Boxma B."/>
            <person name="Van Alen T."/>
            <person name="Hackstein J.H."/>
            <person name="Baker S.E."/>
            <person name="Grigoriev I.V."/>
            <person name="O'Malley M.A."/>
        </authorList>
    </citation>
    <scope>NUCLEOTIDE SEQUENCE [LARGE SCALE GENOMIC DNA]</scope>
    <source>
        <strain evidence="2 3">G1</strain>
    </source>
</reference>
<comment type="caution">
    <text evidence="2">The sequence shown here is derived from an EMBL/GenBank/DDBJ whole genome shotgun (WGS) entry which is preliminary data.</text>
</comment>
<feature type="compositionally biased region" description="Polar residues" evidence="1">
    <location>
        <begin position="113"/>
        <end position="130"/>
    </location>
</feature>
<organism evidence="2 3">
    <name type="scientific">Neocallimastix californiae</name>
    <dbReference type="NCBI Taxonomy" id="1754190"/>
    <lineage>
        <taxon>Eukaryota</taxon>
        <taxon>Fungi</taxon>
        <taxon>Fungi incertae sedis</taxon>
        <taxon>Chytridiomycota</taxon>
        <taxon>Chytridiomycota incertae sedis</taxon>
        <taxon>Neocallimastigomycetes</taxon>
        <taxon>Neocallimastigales</taxon>
        <taxon>Neocallimastigaceae</taxon>
        <taxon>Neocallimastix</taxon>
    </lineage>
</organism>
<dbReference type="AlphaFoldDB" id="A0A1Y2F8F9"/>
<proteinExistence type="predicted"/>
<accession>A0A1Y2F8F9</accession>
<dbReference type="EMBL" id="MCOG01000013">
    <property type="protein sequence ID" value="ORY80192.1"/>
    <property type="molecule type" value="Genomic_DNA"/>
</dbReference>
<evidence type="ECO:0000313" key="3">
    <source>
        <dbReference type="Proteomes" id="UP000193920"/>
    </source>
</evidence>
<feature type="compositionally biased region" description="Low complexity" evidence="1">
    <location>
        <begin position="97"/>
        <end position="112"/>
    </location>
</feature>
<keyword evidence="3" id="KW-1185">Reference proteome</keyword>
<feature type="region of interest" description="Disordered" evidence="1">
    <location>
        <begin position="89"/>
        <end position="130"/>
    </location>
</feature>
<dbReference type="Proteomes" id="UP000193920">
    <property type="component" value="Unassembled WGS sequence"/>
</dbReference>
<gene>
    <name evidence="2" type="ORF">LY90DRAFT_500576</name>
</gene>
<evidence type="ECO:0000256" key="1">
    <source>
        <dbReference type="SAM" id="MobiDB-lite"/>
    </source>
</evidence>
<name>A0A1Y2F8F9_9FUNG</name>
<evidence type="ECO:0000313" key="2">
    <source>
        <dbReference type="EMBL" id="ORY80192.1"/>
    </source>
</evidence>
<sequence>MSTLETSSSQQGMKGYICRHTCGCKLRHSTEFTRTSVSSQGALWYHEHNDTLHPKHTHECEYERYKNTRKIKDGKDKKDIKPDKIIVEKINSKARQNNSSTSSINGSSTSNSLQDITTTGGNVNSSNFMPIQPQQNYNNLYPKLLFQSYQKNAIGGKFNSQGISVINGNDNIAGGIRKDNNGSGSPTLQTMANLASKSISLYQDDQFKRKSSLQDDQSNKRLRVAMEGIAYPNHYAFDETQLLKAEIKELQEQIDLFKIQYIEQFLPKDKIDGNNYSNNINLLKRVVPQFLHDIWFKNCKNTTEYQKRIIEILTTIIEFFDPENVKNAVSPTLPNNNNENVQNAMNPSNIIPTENLNKTPTEEATPVVDTIIKDPLNHTIANTVGAVNTVDAVNTISAVGQTIDNNHFITNTALNEDDLSNTNSSTIVTSNIETLESINDTTKNPTIINIEAVHATPEVVNQVQTAEAKAPELTPVIKLDPSATTALDLTGTLGSIKDDDAATLNNTLNELSQKASIINSIHLSTQMAQAAPAAVKPETTLVATAAIPPTFTLQATNEINLICSNSM</sequence>